<keyword evidence="7" id="KW-0915">Sodium</keyword>
<evidence type="ECO:0000256" key="12">
    <source>
        <dbReference type="RuleBase" id="RU000679"/>
    </source>
</evidence>
<evidence type="ECO:0000256" key="9">
    <source>
        <dbReference type="ARBA" id="ARBA00023136"/>
    </source>
</evidence>
<evidence type="ECO:0000256" key="8">
    <source>
        <dbReference type="ARBA" id="ARBA00023065"/>
    </source>
</evidence>
<dbReference type="VEuPathDB" id="VectorBase:AALB20_029115"/>
<dbReference type="GO" id="GO:0015280">
    <property type="term" value="F:ligand-gated sodium channel activity"/>
    <property type="evidence" value="ECO:0007669"/>
    <property type="project" value="TreeGrafter"/>
</dbReference>
<organism evidence="13 14">
    <name type="scientific">Anopheles albimanus</name>
    <name type="common">New world malaria mosquito</name>
    <dbReference type="NCBI Taxonomy" id="7167"/>
    <lineage>
        <taxon>Eukaryota</taxon>
        <taxon>Metazoa</taxon>
        <taxon>Ecdysozoa</taxon>
        <taxon>Arthropoda</taxon>
        <taxon>Hexapoda</taxon>
        <taxon>Insecta</taxon>
        <taxon>Pterygota</taxon>
        <taxon>Neoptera</taxon>
        <taxon>Endopterygota</taxon>
        <taxon>Diptera</taxon>
        <taxon>Nematocera</taxon>
        <taxon>Culicoidea</taxon>
        <taxon>Culicidae</taxon>
        <taxon>Anophelinae</taxon>
        <taxon>Anopheles</taxon>
    </lineage>
</organism>
<keyword evidence="10 12" id="KW-0739">Sodium transport</keyword>
<comment type="similarity">
    <text evidence="2 12">Belongs to the amiloride-sensitive sodium channel (TC 1.A.6) family.</text>
</comment>
<dbReference type="PRINTS" id="PR01078">
    <property type="entry name" value="AMINACHANNEL"/>
</dbReference>
<evidence type="ECO:0000256" key="7">
    <source>
        <dbReference type="ARBA" id="ARBA00023053"/>
    </source>
</evidence>
<evidence type="ECO:0000256" key="5">
    <source>
        <dbReference type="ARBA" id="ARBA00022692"/>
    </source>
</evidence>
<dbReference type="EnsemblMetazoa" id="AALB007374-RA">
    <property type="protein sequence ID" value="AALB007374-PA"/>
    <property type="gene ID" value="AALB007374"/>
</dbReference>
<proteinExistence type="inferred from homology"/>
<comment type="subcellular location">
    <subcellularLocation>
        <location evidence="1">Membrane</location>
        <topology evidence="1">Multi-pass membrane protein</topology>
    </subcellularLocation>
</comment>
<evidence type="ECO:0000256" key="3">
    <source>
        <dbReference type="ARBA" id="ARBA00022448"/>
    </source>
</evidence>
<keyword evidence="4 12" id="KW-0894">Sodium channel</keyword>
<sequence>MQIESRFFTRLYHAFLMRAFRRQSCHPVKAGVFREYCTSSSIHGVQYFDANGRTSCERFWWLVVFLLSMGGCCMLIYKTFRKWEESPIIVTFSEKTTPVWEIPFPSITICPETKVQSKKLNFTGEMQSLLSDLRRDGSNATIDPFIIGQLKVVAQLCNFLFNTQHYVLQSINGTDEMDIVNVLRNISLDKYRQTVFCSFDNFHYDCSSYLKETITEEGICYSFNVPSQEIIFRKGVHSKFKYIEDWFEFDVIGKPTHTIPIRSSGAGISTGLMLYLRQSLSDTDYMCTGFSQGYKLTLHDSKEYPQVSKRNIRIPLGHEINIALKPQMIETSNSAAAYDWKKRQCFFNTERHLRFFQEYTQDNCELECLTNMTLFLCGCVRFSMPHDNDTQVCPLRTWDCMFQVKQFFRPKSNVSEEYPRPVHKIMESCNCLPACKSTHYDLEITQSSLDIDKFMKANSVAVDNNNEKYAFTTLEIYFKESHFITSKRTELYGFVDLLANCGGLLGLFMGVSFLSLIEICYFLTIRPFSMRHKRQPPKLICNGSDVDSSLLAVVSKKD</sequence>
<dbReference type="PANTHER" id="PTHR11690">
    <property type="entry name" value="AMILORIDE-SENSITIVE SODIUM CHANNEL-RELATED"/>
    <property type="match status" value="1"/>
</dbReference>
<dbReference type="PANTHER" id="PTHR11690:SF288">
    <property type="entry name" value="AMILORIDE-SENSITIVE NA+ CHANNEL-RELATED"/>
    <property type="match status" value="1"/>
</dbReference>
<reference evidence="13 14" key="1">
    <citation type="journal article" date="2017" name="G3 (Bethesda)">
        <title>The Physical Genome Mapping of Anopheles albimanus Corrected Scaffold Misassemblies and Identified Interarm Rearrangements in Genus Anopheles.</title>
        <authorList>
            <person name="Artemov G.N."/>
            <person name="Peery A.N."/>
            <person name="Jiang X."/>
            <person name="Tu Z."/>
            <person name="Stegniy V.N."/>
            <person name="Sharakhova M.V."/>
            <person name="Sharakhov I.V."/>
        </authorList>
    </citation>
    <scope>NUCLEOTIDE SEQUENCE [LARGE SCALE GENOMIC DNA]</scope>
    <source>
        <strain evidence="13 14">ALBI9_A</strain>
    </source>
</reference>
<keyword evidence="6" id="KW-1133">Transmembrane helix</keyword>
<dbReference type="STRING" id="7167.A0A182FLG5"/>
<evidence type="ECO:0000313" key="14">
    <source>
        <dbReference type="Proteomes" id="UP000069272"/>
    </source>
</evidence>
<dbReference type="AlphaFoldDB" id="A0A182FLG5"/>
<evidence type="ECO:0000256" key="1">
    <source>
        <dbReference type="ARBA" id="ARBA00004141"/>
    </source>
</evidence>
<dbReference type="GO" id="GO:0005886">
    <property type="term" value="C:plasma membrane"/>
    <property type="evidence" value="ECO:0007669"/>
    <property type="project" value="TreeGrafter"/>
</dbReference>
<dbReference type="Gene3D" id="2.60.470.10">
    <property type="entry name" value="Acid-sensing ion channels like domains"/>
    <property type="match status" value="1"/>
</dbReference>
<evidence type="ECO:0000313" key="13">
    <source>
        <dbReference type="EnsemblMetazoa" id="AALB007374-PA"/>
    </source>
</evidence>
<evidence type="ECO:0000256" key="4">
    <source>
        <dbReference type="ARBA" id="ARBA00022461"/>
    </source>
</evidence>
<keyword evidence="9" id="KW-0472">Membrane</keyword>
<evidence type="ECO:0008006" key="15">
    <source>
        <dbReference type="Google" id="ProtNLM"/>
    </source>
</evidence>
<dbReference type="InterPro" id="IPR001873">
    <property type="entry name" value="ENaC"/>
</dbReference>
<dbReference type="VEuPathDB" id="VectorBase:AALB007374"/>
<accession>A0A182FLG5</accession>
<keyword evidence="8 12" id="KW-0406">Ion transport</keyword>
<evidence type="ECO:0000256" key="2">
    <source>
        <dbReference type="ARBA" id="ARBA00007193"/>
    </source>
</evidence>
<evidence type="ECO:0000256" key="11">
    <source>
        <dbReference type="ARBA" id="ARBA00023303"/>
    </source>
</evidence>
<keyword evidence="3 12" id="KW-0813">Transport</keyword>
<protein>
    <recommendedName>
        <fullName evidence="15">Pickpocket</fullName>
    </recommendedName>
</protein>
<dbReference type="Gene3D" id="1.10.287.770">
    <property type="entry name" value="YojJ-like"/>
    <property type="match status" value="1"/>
</dbReference>
<keyword evidence="14" id="KW-1185">Reference proteome</keyword>
<keyword evidence="11 12" id="KW-0407">Ion channel</keyword>
<dbReference type="Pfam" id="PF00858">
    <property type="entry name" value="ASC"/>
    <property type="match status" value="1"/>
</dbReference>
<evidence type="ECO:0000256" key="10">
    <source>
        <dbReference type="ARBA" id="ARBA00023201"/>
    </source>
</evidence>
<keyword evidence="5 12" id="KW-0812">Transmembrane</keyword>
<evidence type="ECO:0000256" key="6">
    <source>
        <dbReference type="ARBA" id="ARBA00022989"/>
    </source>
</evidence>
<reference evidence="13" key="2">
    <citation type="submission" date="2022-08" db="UniProtKB">
        <authorList>
            <consortium name="EnsemblMetazoa"/>
        </authorList>
    </citation>
    <scope>IDENTIFICATION</scope>
    <source>
        <strain evidence="13">STECLA/ALBI9_A</strain>
    </source>
</reference>
<dbReference type="Proteomes" id="UP000069272">
    <property type="component" value="Chromosome 3R"/>
</dbReference>
<name>A0A182FLG5_ANOAL</name>